<name>A0A9X3REN7_9CORY</name>
<feature type="transmembrane region" description="Helical" evidence="1">
    <location>
        <begin position="313"/>
        <end position="339"/>
    </location>
</feature>
<feature type="transmembrane region" description="Helical" evidence="1">
    <location>
        <begin position="261"/>
        <end position="278"/>
    </location>
</feature>
<keyword evidence="3" id="KW-1185">Reference proteome</keyword>
<keyword evidence="1" id="KW-0472">Membrane</keyword>
<dbReference type="EMBL" id="JAKMUT010000001">
    <property type="protein sequence ID" value="MCZ9288830.1"/>
    <property type="molecule type" value="Genomic_DNA"/>
</dbReference>
<sequence length="383" mass="39600">MLALSISVPAKGTTINAAIADHVPVAELIPHLVDAEPGEHWILHRAVGQVQPQHTLAEAGVRPGESLTLQIATVPAPPAEAVEELSGPIPSSPAAWIAAAIVALFSLQATPAWHPLDNQLVGAGGVLNLNHSADTATIVATAVAALATAAASLHHRNFTYLAAILGFGLGLHVNVLCACFVAALMVWRSGPARIVMVTWVVFAAVNFWPGVTLLLAMFALAYSGQIAIGLAGIKLPKVPATGVFTQPTTTRAGQVVEVHSALVVAIVAVLGACVYQLAPWGEPLSLWRAALLVLVAVLGVSARSTRPVHSVALAVLSAATILWLALHEPWGAVCLVLVGLPAVRVQSPMLGRVIDMVEAVAFCLAIPLALQTTGIFEAIRGIG</sequence>
<dbReference type="AlphaFoldDB" id="A0A9X3REN7"/>
<feature type="transmembrane region" description="Helical" evidence="1">
    <location>
        <begin position="133"/>
        <end position="153"/>
    </location>
</feature>
<dbReference type="RefSeq" id="WP_049049760.1">
    <property type="nucleotide sequence ID" value="NZ_JAKMUT010000001.1"/>
</dbReference>
<dbReference type="Proteomes" id="UP001146469">
    <property type="component" value="Unassembled WGS sequence"/>
</dbReference>
<gene>
    <name evidence="2" type="ORF">L8V00_01200</name>
</gene>
<reference evidence="2" key="1">
    <citation type="submission" date="2022-02" db="EMBL/GenBank/DDBJ databases">
        <title>Corynebacterium sp. from urogenital microbiome.</title>
        <authorList>
            <person name="Cappelli E.A."/>
            <person name="Ribeiro T.G."/>
            <person name="Peixe L."/>
        </authorList>
    </citation>
    <scope>NUCLEOTIDE SEQUENCE</scope>
    <source>
        <strain evidence="2">C8Ua_174</strain>
    </source>
</reference>
<comment type="caution">
    <text evidence="2">The sequence shown here is derived from an EMBL/GenBank/DDBJ whole genome shotgun (WGS) entry which is preliminary data.</text>
</comment>
<dbReference type="Pfam" id="PF08817">
    <property type="entry name" value="YukD"/>
    <property type="match status" value="1"/>
</dbReference>
<feature type="transmembrane region" description="Helical" evidence="1">
    <location>
        <begin position="160"/>
        <end position="187"/>
    </location>
</feature>
<evidence type="ECO:0000313" key="3">
    <source>
        <dbReference type="Proteomes" id="UP001146469"/>
    </source>
</evidence>
<keyword evidence="1" id="KW-1133">Transmembrane helix</keyword>
<evidence type="ECO:0000313" key="2">
    <source>
        <dbReference type="EMBL" id="MCZ9288830.1"/>
    </source>
</evidence>
<feature type="transmembrane region" description="Helical" evidence="1">
    <location>
        <begin position="359"/>
        <end position="379"/>
    </location>
</feature>
<feature type="transmembrane region" description="Helical" evidence="1">
    <location>
        <begin position="199"/>
        <end position="222"/>
    </location>
</feature>
<dbReference type="InterPro" id="IPR024962">
    <property type="entry name" value="YukD-like"/>
</dbReference>
<evidence type="ECO:0000256" key="1">
    <source>
        <dbReference type="SAM" id="Phobius"/>
    </source>
</evidence>
<protein>
    <submittedName>
        <fullName evidence="2">EsaB/YukD family protein</fullName>
    </submittedName>
</protein>
<organism evidence="2 3">
    <name type="scientific">Corynebacterium evansiae</name>
    <dbReference type="NCBI Taxonomy" id="2913499"/>
    <lineage>
        <taxon>Bacteria</taxon>
        <taxon>Bacillati</taxon>
        <taxon>Actinomycetota</taxon>
        <taxon>Actinomycetes</taxon>
        <taxon>Mycobacteriales</taxon>
        <taxon>Corynebacteriaceae</taxon>
        <taxon>Corynebacterium</taxon>
    </lineage>
</organism>
<proteinExistence type="predicted"/>
<accession>A0A9X3REN7</accession>
<keyword evidence="1" id="KW-0812">Transmembrane</keyword>
<feature type="transmembrane region" description="Helical" evidence="1">
    <location>
        <begin position="284"/>
        <end position="301"/>
    </location>
</feature>